<evidence type="ECO:0000313" key="2">
    <source>
        <dbReference type="Proteomes" id="UP001165653"/>
    </source>
</evidence>
<dbReference type="SUPFAM" id="SSF53335">
    <property type="entry name" value="S-adenosyl-L-methionine-dependent methyltransferases"/>
    <property type="match status" value="1"/>
</dbReference>
<dbReference type="RefSeq" id="WP_264514495.1">
    <property type="nucleotide sequence ID" value="NZ_JAPDDR010000007.1"/>
</dbReference>
<accession>A0ABT3G5M3</accession>
<gene>
    <name evidence="1" type="ORF">OJ996_15315</name>
</gene>
<dbReference type="Proteomes" id="UP001165653">
    <property type="component" value="Unassembled WGS sequence"/>
</dbReference>
<dbReference type="InterPro" id="IPR029063">
    <property type="entry name" value="SAM-dependent_MTases_sf"/>
</dbReference>
<protein>
    <recommendedName>
        <fullName evidence="3">Spermidine synthase</fullName>
    </recommendedName>
</protein>
<dbReference type="Gene3D" id="3.40.50.150">
    <property type="entry name" value="Vaccinia Virus protein VP39"/>
    <property type="match status" value="1"/>
</dbReference>
<sequence>MPATPRFEELDYRKTDIGDLILRKRTILSLDNLEVHEIILGDAYLMTSLFTEVEQALSRLGLASTEEAFPGAGARLDVVVGGLGLGYTARAALEHESVASLIVVDYLLPVIEWHEQGLVPLGAGLTADERCRFVHGDFFGLAVAKQGEASFDPDARDRRYHAVLLDIDHSPSNLLSESNRFFYSTEGLSRLAEKLHPGGIFALWSDDAPDEGFMESLRAVFETCESHIVSFYNPLRENESASTVYVARRAIG</sequence>
<evidence type="ECO:0008006" key="3">
    <source>
        <dbReference type="Google" id="ProtNLM"/>
    </source>
</evidence>
<name>A0ABT3G5M3_9BACT</name>
<reference evidence="1" key="1">
    <citation type="submission" date="2022-10" db="EMBL/GenBank/DDBJ databases">
        <title>Luteolibacter sp. GHJ8, whole genome shotgun sequencing project.</title>
        <authorList>
            <person name="Zhao G."/>
            <person name="Shen L."/>
        </authorList>
    </citation>
    <scope>NUCLEOTIDE SEQUENCE</scope>
    <source>
        <strain evidence="1">GHJ8</strain>
    </source>
</reference>
<dbReference type="EMBL" id="JAPDDR010000007">
    <property type="protein sequence ID" value="MCW1914957.1"/>
    <property type="molecule type" value="Genomic_DNA"/>
</dbReference>
<proteinExistence type="predicted"/>
<keyword evidence="2" id="KW-1185">Reference proteome</keyword>
<organism evidence="1 2">
    <name type="scientific">Luteolibacter rhizosphaerae</name>
    <dbReference type="NCBI Taxonomy" id="2989719"/>
    <lineage>
        <taxon>Bacteria</taxon>
        <taxon>Pseudomonadati</taxon>
        <taxon>Verrucomicrobiota</taxon>
        <taxon>Verrucomicrobiia</taxon>
        <taxon>Verrucomicrobiales</taxon>
        <taxon>Verrucomicrobiaceae</taxon>
        <taxon>Luteolibacter</taxon>
    </lineage>
</organism>
<evidence type="ECO:0000313" key="1">
    <source>
        <dbReference type="EMBL" id="MCW1914957.1"/>
    </source>
</evidence>
<comment type="caution">
    <text evidence="1">The sequence shown here is derived from an EMBL/GenBank/DDBJ whole genome shotgun (WGS) entry which is preliminary data.</text>
</comment>